<reference evidence="2 3" key="1">
    <citation type="journal article" date="2018" name="Front. Microbiol.">
        <title>Genome-Wide Analysis of Corynespora cassiicola Leaf Fall Disease Putative Effectors.</title>
        <authorList>
            <person name="Lopez D."/>
            <person name="Ribeiro S."/>
            <person name="Label P."/>
            <person name="Fumanal B."/>
            <person name="Venisse J.S."/>
            <person name="Kohler A."/>
            <person name="de Oliveira R.R."/>
            <person name="Labutti K."/>
            <person name="Lipzen A."/>
            <person name="Lail K."/>
            <person name="Bauer D."/>
            <person name="Ohm R.A."/>
            <person name="Barry K.W."/>
            <person name="Spatafora J."/>
            <person name="Grigoriev I.V."/>
            <person name="Martin F.M."/>
            <person name="Pujade-Renaud V."/>
        </authorList>
    </citation>
    <scope>NUCLEOTIDE SEQUENCE [LARGE SCALE GENOMIC DNA]</scope>
    <source>
        <strain evidence="2 3">Philippines</strain>
    </source>
</reference>
<dbReference type="AlphaFoldDB" id="A0A2T2P6R3"/>
<gene>
    <name evidence="2" type="ORF">BS50DRAFT_568911</name>
</gene>
<accession>A0A2T2P6R3</accession>
<evidence type="ECO:0000256" key="1">
    <source>
        <dbReference type="SAM" id="MobiDB-lite"/>
    </source>
</evidence>
<dbReference type="InterPro" id="IPR020100">
    <property type="entry name" value="Glc-repressible_Grg1"/>
</dbReference>
<sequence length="89" mass="8959">MSAPNANNPNQGILGQAANTVKNAVNYASETVQGAAAETSKEANKEQAKGNVPGKDGIGDRISGALGAGSDKIDQTKHDASADANKHSI</sequence>
<evidence type="ECO:0000313" key="2">
    <source>
        <dbReference type="EMBL" id="PSN73362.1"/>
    </source>
</evidence>
<feature type="compositionally biased region" description="Basic and acidic residues" evidence="1">
    <location>
        <begin position="71"/>
        <end position="89"/>
    </location>
</feature>
<name>A0A2T2P6R3_CORCC</name>
<dbReference type="EMBL" id="KZ678129">
    <property type="protein sequence ID" value="PSN73362.1"/>
    <property type="molecule type" value="Genomic_DNA"/>
</dbReference>
<protein>
    <recommendedName>
        <fullName evidence="4">Glucose-repressible gene protein</fullName>
    </recommendedName>
</protein>
<keyword evidence="3" id="KW-1185">Reference proteome</keyword>
<dbReference type="Pfam" id="PF11034">
    <property type="entry name" value="Grg1"/>
    <property type="match status" value="1"/>
</dbReference>
<organism evidence="2 3">
    <name type="scientific">Corynespora cassiicola Philippines</name>
    <dbReference type="NCBI Taxonomy" id="1448308"/>
    <lineage>
        <taxon>Eukaryota</taxon>
        <taxon>Fungi</taxon>
        <taxon>Dikarya</taxon>
        <taxon>Ascomycota</taxon>
        <taxon>Pezizomycotina</taxon>
        <taxon>Dothideomycetes</taxon>
        <taxon>Pleosporomycetidae</taxon>
        <taxon>Pleosporales</taxon>
        <taxon>Corynesporascaceae</taxon>
        <taxon>Corynespora</taxon>
    </lineage>
</organism>
<feature type="compositionally biased region" description="Basic and acidic residues" evidence="1">
    <location>
        <begin position="39"/>
        <end position="48"/>
    </location>
</feature>
<evidence type="ECO:0008006" key="4">
    <source>
        <dbReference type="Google" id="ProtNLM"/>
    </source>
</evidence>
<dbReference type="PANTHER" id="PTHR38789:SF1">
    <property type="entry name" value="GLUCOSE-REPRESSIBLE GENE PROTEIN-RELATED"/>
    <property type="match status" value="1"/>
</dbReference>
<dbReference type="OrthoDB" id="10039103at2759"/>
<dbReference type="PANTHER" id="PTHR38789">
    <property type="entry name" value="REPRESSIBLE PROTEIN GRG1, PUTATIVE (AFU_ORTHOLOGUE AFUA_5G14210)-RELATED"/>
    <property type="match status" value="1"/>
</dbReference>
<dbReference type="Proteomes" id="UP000240883">
    <property type="component" value="Unassembled WGS sequence"/>
</dbReference>
<proteinExistence type="predicted"/>
<evidence type="ECO:0000313" key="3">
    <source>
        <dbReference type="Proteomes" id="UP000240883"/>
    </source>
</evidence>
<feature type="region of interest" description="Disordered" evidence="1">
    <location>
        <begin position="36"/>
        <end position="89"/>
    </location>
</feature>